<dbReference type="InterPro" id="IPR050817">
    <property type="entry name" value="DjlA_DnaK_co-chaperone"/>
</dbReference>
<dbReference type="Gene3D" id="1.10.287.110">
    <property type="entry name" value="DnaJ domain"/>
    <property type="match status" value="1"/>
</dbReference>
<dbReference type="GeneID" id="28842507"/>
<dbReference type="CDD" id="cd06257">
    <property type="entry name" value="DnaJ"/>
    <property type="match status" value="1"/>
</dbReference>
<dbReference type="SMART" id="SM00271">
    <property type="entry name" value="DnaJ"/>
    <property type="match status" value="1"/>
</dbReference>
<dbReference type="Pfam" id="PF00226">
    <property type="entry name" value="DnaJ"/>
    <property type="match status" value="1"/>
</dbReference>
<dbReference type="PRINTS" id="PR00625">
    <property type="entry name" value="JDOMAIN"/>
</dbReference>
<dbReference type="InterPro" id="IPR001623">
    <property type="entry name" value="DnaJ_domain"/>
</dbReference>
<dbReference type="PANTHER" id="PTHR24074">
    <property type="entry name" value="CO-CHAPERONE PROTEIN DJLA"/>
    <property type="match status" value="1"/>
</dbReference>
<dbReference type="OrthoDB" id="442087at2759"/>
<dbReference type="STRING" id="342668.A0A1B8GA81"/>
<evidence type="ECO:0000259" key="3">
    <source>
        <dbReference type="PROSITE" id="PS50076"/>
    </source>
</evidence>
<evidence type="ECO:0000256" key="2">
    <source>
        <dbReference type="SAM" id="MobiDB-lite"/>
    </source>
</evidence>
<feature type="region of interest" description="Disordered" evidence="2">
    <location>
        <begin position="267"/>
        <end position="306"/>
    </location>
</feature>
<keyword evidence="1" id="KW-0175">Coiled coil</keyword>
<name>A0A1B8GA81_9PEZI</name>
<dbReference type="Proteomes" id="UP000091956">
    <property type="component" value="Unassembled WGS sequence"/>
</dbReference>
<sequence length="409" mass="48035">MAPALVIEDYYMVLEVEQTASLELVIKSYKRLALKLHPDRNTKHDATKAFQLLGEAFETLKDENKRREYDLKYPTIRRSGPSSQTTQTPASTPRTGALSEDEQIAALLKSKQERSARWRTEKNVFDSSIFELRREVRRLEQEIKNLDSIVAAEAAAEARKNSWGTWLLSPIYRKAEDTEDEKERKGIERQERKLEKDWKERVLGVRKAELKKEESQLRNAKEKVDAADLADNRGIQATQYRIWHREQMERQELARIERERAAMIRKQQQEEWERKTREADEAWRKRQAAEQKRQDEQTRMWQKTADDEAKEFRERYANVNLPSYSFATEGSTYGASTSTCLHDGWWPKIQGRTACPKCYVSWSYLLQCPGCTMQACPKCQASIRPRIQRNANRRAPLRASSPDYFYNDW</sequence>
<feature type="region of interest" description="Disordered" evidence="2">
    <location>
        <begin position="73"/>
        <end position="100"/>
    </location>
</feature>
<dbReference type="PROSITE" id="PS50076">
    <property type="entry name" value="DNAJ_2"/>
    <property type="match status" value="1"/>
</dbReference>
<dbReference type="EMBL" id="KV460262">
    <property type="protein sequence ID" value="OBT92755.1"/>
    <property type="molecule type" value="Genomic_DNA"/>
</dbReference>
<dbReference type="InterPro" id="IPR036869">
    <property type="entry name" value="J_dom_sf"/>
</dbReference>
<accession>A0A1B8GA81</accession>
<evidence type="ECO:0000313" key="4">
    <source>
        <dbReference type="EMBL" id="OBT92755.1"/>
    </source>
</evidence>
<dbReference type="AlphaFoldDB" id="A0A1B8GA81"/>
<evidence type="ECO:0000256" key="1">
    <source>
        <dbReference type="SAM" id="Coils"/>
    </source>
</evidence>
<reference evidence="5" key="2">
    <citation type="journal article" date="2018" name="Nat. Commun.">
        <title>Extreme sensitivity to ultraviolet light in the fungal pathogen causing white-nose syndrome of bats.</title>
        <authorList>
            <person name="Palmer J.M."/>
            <person name="Drees K.P."/>
            <person name="Foster J.T."/>
            <person name="Lindner D.L."/>
        </authorList>
    </citation>
    <scope>NUCLEOTIDE SEQUENCE [LARGE SCALE GENOMIC DNA]</scope>
    <source>
        <strain evidence="5">UAMH 10579</strain>
    </source>
</reference>
<evidence type="ECO:0000313" key="5">
    <source>
        <dbReference type="Proteomes" id="UP000091956"/>
    </source>
</evidence>
<feature type="compositionally biased region" description="Low complexity" evidence="2">
    <location>
        <begin position="77"/>
        <end position="96"/>
    </location>
</feature>
<dbReference type="PROSITE" id="PS00636">
    <property type="entry name" value="DNAJ_1"/>
    <property type="match status" value="1"/>
</dbReference>
<gene>
    <name evidence="4" type="ORF">VE01_09121</name>
</gene>
<feature type="coiled-coil region" evidence="1">
    <location>
        <begin position="129"/>
        <end position="156"/>
    </location>
</feature>
<feature type="coiled-coil region" evidence="1">
    <location>
        <begin position="203"/>
        <end position="230"/>
    </location>
</feature>
<proteinExistence type="predicted"/>
<feature type="domain" description="J" evidence="3">
    <location>
        <begin position="9"/>
        <end position="73"/>
    </location>
</feature>
<organism evidence="4 5">
    <name type="scientific">Pseudogymnoascus verrucosus</name>
    <dbReference type="NCBI Taxonomy" id="342668"/>
    <lineage>
        <taxon>Eukaryota</taxon>
        <taxon>Fungi</taxon>
        <taxon>Dikarya</taxon>
        <taxon>Ascomycota</taxon>
        <taxon>Pezizomycotina</taxon>
        <taxon>Leotiomycetes</taxon>
        <taxon>Thelebolales</taxon>
        <taxon>Thelebolaceae</taxon>
        <taxon>Pseudogymnoascus</taxon>
    </lineage>
</organism>
<keyword evidence="5" id="KW-1185">Reference proteome</keyword>
<dbReference type="InterPro" id="IPR018253">
    <property type="entry name" value="DnaJ_domain_CS"/>
</dbReference>
<protein>
    <recommendedName>
        <fullName evidence="3">J domain-containing protein</fullName>
    </recommendedName>
</protein>
<dbReference type="RefSeq" id="XP_018126488.1">
    <property type="nucleotide sequence ID" value="XM_018278537.2"/>
</dbReference>
<dbReference type="SUPFAM" id="SSF46565">
    <property type="entry name" value="Chaperone J-domain"/>
    <property type="match status" value="1"/>
</dbReference>
<reference evidence="4 5" key="1">
    <citation type="submission" date="2016-03" db="EMBL/GenBank/DDBJ databases">
        <title>Comparative genomics of Pseudogymnoascus destructans, the fungus causing white-nose syndrome of bats.</title>
        <authorList>
            <person name="Palmer J.M."/>
            <person name="Drees K.P."/>
            <person name="Foster J.T."/>
            <person name="Lindner D.L."/>
        </authorList>
    </citation>
    <scope>NUCLEOTIDE SEQUENCE [LARGE SCALE GENOMIC DNA]</scope>
    <source>
        <strain evidence="4 5">UAMH 10579</strain>
    </source>
</reference>